<dbReference type="EMBL" id="JBFXLR010000095">
    <property type="protein sequence ID" value="KAL2837617.1"/>
    <property type="molecule type" value="Genomic_DNA"/>
</dbReference>
<keyword evidence="5" id="KW-1185">Reference proteome</keyword>
<dbReference type="RefSeq" id="XP_070892630.1">
    <property type="nucleotide sequence ID" value="XM_071047338.1"/>
</dbReference>
<dbReference type="PROSITE" id="PS51782">
    <property type="entry name" value="LYSM"/>
    <property type="match status" value="1"/>
</dbReference>
<dbReference type="InterPro" id="IPR036779">
    <property type="entry name" value="LysM_dom_sf"/>
</dbReference>
<evidence type="ECO:0000313" key="5">
    <source>
        <dbReference type="Proteomes" id="UP001610444"/>
    </source>
</evidence>
<name>A0ABR4JCZ9_9EURO</name>
<dbReference type="PANTHER" id="PTHR34997">
    <property type="entry name" value="AM15"/>
    <property type="match status" value="1"/>
</dbReference>
<dbReference type="Proteomes" id="UP001610444">
    <property type="component" value="Unassembled WGS sequence"/>
</dbReference>
<evidence type="ECO:0000256" key="1">
    <source>
        <dbReference type="ARBA" id="ARBA00022669"/>
    </source>
</evidence>
<keyword evidence="2" id="KW-0843">Virulence</keyword>
<comment type="caution">
    <text evidence="4">The sequence shown here is derived from an EMBL/GenBank/DDBJ whole genome shotgun (WGS) entry which is preliminary data.</text>
</comment>
<dbReference type="GeneID" id="98162502"/>
<dbReference type="InterPro" id="IPR052210">
    <property type="entry name" value="LysM1-like"/>
</dbReference>
<protein>
    <recommendedName>
        <fullName evidence="3">LysM domain-containing protein</fullName>
    </recommendedName>
</protein>
<proteinExistence type="predicted"/>
<evidence type="ECO:0000256" key="2">
    <source>
        <dbReference type="ARBA" id="ARBA00023026"/>
    </source>
</evidence>
<feature type="domain" description="LysM" evidence="3">
    <location>
        <begin position="165"/>
        <end position="211"/>
    </location>
</feature>
<keyword evidence="1" id="KW-0147">Chitin-binding</keyword>
<dbReference type="InterPro" id="IPR018392">
    <property type="entry name" value="LysM"/>
</dbReference>
<reference evidence="4 5" key="1">
    <citation type="submission" date="2024-07" db="EMBL/GenBank/DDBJ databases">
        <title>Section-level genome sequencing and comparative genomics of Aspergillus sections Usti and Cavernicolus.</title>
        <authorList>
            <consortium name="Lawrence Berkeley National Laboratory"/>
            <person name="Nybo J.L."/>
            <person name="Vesth T.C."/>
            <person name="Theobald S."/>
            <person name="Frisvad J.C."/>
            <person name="Larsen T.O."/>
            <person name="Kjaerboelling I."/>
            <person name="Rothschild-Mancinelli K."/>
            <person name="Lyhne E.K."/>
            <person name="Kogle M.E."/>
            <person name="Barry K."/>
            <person name="Clum A."/>
            <person name="Na H."/>
            <person name="Ledsgaard L."/>
            <person name="Lin J."/>
            <person name="Lipzen A."/>
            <person name="Kuo A."/>
            <person name="Riley R."/>
            <person name="Mondo S."/>
            <person name="LaButti K."/>
            <person name="Haridas S."/>
            <person name="Pangalinan J."/>
            <person name="Salamov A.A."/>
            <person name="Simmons B.A."/>
            <person name="Magnuson J.K."/>
            <person name="Chen J."/>
            <person name="Drula E."/>
            <person name="Henrissat B."/>
            <person name="Wiebenga A."/>
            <person name="Lubbers R.J."/>
            <person name="Gomes A.C."/>
            <person name="Macurrencykelacurrency M.R."/>
            <person name="Stajich J."/>
            <person name="Grigoriev I.V."/>
            <person name="Mortensen U.H."/>
            <person name="De vries R.P."/>
            <person name="Baker S.E."/>
            <person name="Andersen M.R."/>
        </authorList>
    </citation>
    <scope>NUCLEOTIDE SEQUENCE [LARGE SCALE GENOMIC DNA]</scope>
    <source>
        <strain evidence="4 5">CBS 756.74</strain>
    </source>
</reference>
<sequence>MSIPTLLPMAPGTRKDCFLYAEGADMQCDIAGTIFSLICHLMAEGWDLSLSELGILNPSLNTSSKACAPDPQYQYCMQLLDGVFTPSPTPTSSLTPTPGLPIRVLTEFGMTMAEFYSWNPAVGPDCAGLWLDYQYCIHGPSSTSTPSPTPPALPIRDGAIEGCQQYEPIVAPTTCQSFLDEYDISMAEFYAWNPAVGSQCQGLWPDYRYCVRGPPTTSSSSTEPTQTPLPIRDGAITGCQAYAAVVAPMTCQSVLSENGITMAQFYSWNPAVGPQCTGLWHGKTPAYRLSTSEHRRLTGAIVLDYRYCVRGL</sequence>
<organism evidence="4 5">
    <name type="scientific">Aspergillus pseudodeflectus</name>
    <dbReference type="NCBI Taxonomy" id="176178"/>
    <lineage>
        <taxon>Eukaryota</taxon>
        <taxon>Fungi</taxon>
        <taxon>Dikarya</taxon>
        <taxon>Ascomycota</taxon>
        <taxon>Pezizomycotina</taxon>
        <taxon>Eurotiomycetes</taxon>
        <taxon>Eurotiomycetidae</taxon>
        <taxon>Eurotiales</taxon>
        <taxon>Aspergillaceae</taxon>
        <taxon>Aspergillus</taxon>
        <taxon>Aspergillus subgen. Nidulantes</taxon>
    </lineage>
</organism>
<dbReference type="PANTHER" id="PTHR34997:SF1">
    <property type="entry name" value="PEPTIDOGLYCAN-BINDING LYSIN DOMAIN"/>
    <property type="match status" value="1"/>
</dbReference>
<evidence type="ECO:0000259" key="3">
    <source>
        <dbReference type="PROSITE" id="PS51782"/>
    </source>
</evidence>
<gene>
    <name evidence="4" type="ORF">BJX68DRAFT_273009</name>
</gene>
<accession>A0ABR4JCZ9</accession>
<evidence type="ECO:0000313" key="4">
    <source>
        <dbReference type="EMBL" id="KAL2837617.1"/>
    </source>
</evidence>
<dbReference type="Gene3D" id="3.10.350.10">
    <property type="entry name" value="LysM domain"/>
    <property type="match status" value="3"/>
</dbReference>